<organism evidence="8 9">
    <name type="scientific">Buddleja alternifolia</name>
    <dbReference type="NCBI Taxonomy" id="168488"/>
    <lineage>
        <taxon>Eukaryota</taxon>
        <taxon>Viridiplantae</taxon>
        <taxon>Streptophyta</taxon>
        <taxon>Embryophyta</taxon>
        <taxon>Tracheophyta</taxon>
        <taxon>Spermatophyta</taxon>
        <taxon>Magnoliopsida</taxon>
        <taxon>eudicotyledons</taxon>
        <taxon>Gunneridae</taxon>
        <taxon>Pentapetalae</taxon>
        <taxon>asterids</taxon>
        <taxon>lamiids</taxon>
        <taxon>Lamiales</taxon>
        <taxon>Scrophulariaceae</taxon>
        <taxon>Buddlejeae</taxon>
        <taxon>Buddleja</taxon>
    </lineage>
</organism>
<dbReference type="GO" id="GO:0003677">
    <property type="term" value="F:DNA binding"/>
    <property type="evidence" value="ECO:0007669"/>
    <property type="project" value="InterPro"/>
</dbReference>
<feature type="region of interest" description="Disordered" evidence="6">
    <location>
        <begin position="181"/>
        <end position="229"/>
    </location>
</feature>
<dbReference type="InterPro" id="IPR001510">
    <property type="entry name" value="Znf_PARP"/>
</dbReference>
<evidence type="ECO:0000256" key="6">
    <source>
        <dbReference type="SAM" id="MobiDB-lite"/>
    </source>
</evidence>
<evidence type="ECO:0000256" key="3">
    <source>
        <dbReference type="ARBA" id="ARBA00022771"/>
    </source>
</evidence>
<dbReference type="Proteomes" id="UP000826271">
    <property type="component" value="Unassembled WGS sequence"/>
</dbReference>
<protein>
    <recommendedName>
        <fullName evidence="7">PARP-type domain-containing protein</fullName>
    </recommendedName>
</protein>
<evidence type="ECO:0000256" key="4">
    <source>
        <dbReference type="ARBA" id="ARBA00022833"/>
    </source>
</evidence>
<sequence length="251" mass="27568">MANPPEAWKAEYAKSSRSSCKTCKKPIDKEILRLGKMVHATQFDGFMPMWNHASCILRKANQIKSVDDVEGLETLRWEDQQKIGKYIDSAVQSNSSENVSVVLQCGVEISPTSRAACRNYNQKIAKGEIRISTKPEGQGPRSLAWHHAKCYLETSPTSEAEKFSGWDSLSASDRETLLSLVKKNPSTPKGGAKRKKAPENDQKSKIAKAGGNASSSKNMSGSNTIKLEDVNSNASVLESQLEMLSRAHDPN</sequence>
<gene>
    <name evidence="8" type="ORF">BUALT_Bualt02G0207500</name>
</gene>
<keyword evidence="3" id="KW-0863">Zinc-finger</keyword>
<evidence type="ECO:0000313" key="9">
    <source>
        <dbReference type="Proteomes" id="UP000826271"/>
    </source>
</evidence>
<accession>A0AAV6Y425</accession>
<proteinExistence type="predicted"/>
<feature type="compositionally biased region" description="Polar residues" evidence="6">
    <location>
        <begin position="212"/>
        <end position="229"/>
    </location>
</feature>
<evidence type="ECO:0000256" key="1">
    <source>
        <dbReference type="ARBA" id="ARBA00004123"/>
    </source>
</evidence>
<dbReference type="Pfam" id="PF00645">
    <property type="entry name" value="zf-PARP"/>
    <property type="match status" value="2"/>
</dbReference>
<dbReference type="Gene3D" id="3.30.1740.10">
    <property type="entry name" value="Zinc finger, PARP-type"/>
    <property type="match status" value="2"/>
</dbReference>
<evidence type="ECO:0000259" key="7">
    <source>
        <dbReference type="PROSITE" id="PS50064"/>
    </source>
</evidence>
<dbReference type="FunFam" id="3.30.1740.10:FF:000004">
    <property type="entry name" value="Poly [ADP-ribose] polymerase"/>
    <property type="match status" value="1"/>
</dbReference>
<keyword evidence="5" id="KW-0539">Nucleus</keyword>
<dbReference type="SMART" id="SM01336">
    <property type="entry name" value="zf-PARP"/>
    <property type="match status" value="2"/>
</dbReference>
<reference evidence="8" key="1">
    <citation type="submission" date="2019-10" db="EMBL/GenBank/DDBJ databases">
        <authorList>
            <person name="Zhang R."/>
            <person name="Pan Y."/>
            <person name="Wang J."/>
            <person name="Ma R."/>
            <person name="Yu S."/>
        </authorList>
    </citation>
    <scope>NUCLEOTIDE SEQUENCE</scope>
    <source>
        <strain evidence="8">LA-IB0</strain>
        <tissue evidence="8">Leaf</tissue>
    </source>
</reference>
<dbReference type="GO" id="GO:0008270">
    <property type="term" value="F:zinc ion binding"/>
    <property type="evidence" value="ECO:0007669"/>
    <property type="project" value="UniProtKB-KW"/>
</dbReference>
<dbReference type="InterPro" id="IPR036957">
    <property type="entry name" value="Znf_PARP_sf"/>
</dbReference>
<dbReference type="AlphaFoldDB" id="A0AAV6Y425"/>
<comment type="caution">
    <text evidence="8">The sequence shown here is derived from an EMBL/GenBank/DDBJ whole genome shotgun (WGS) entry which is preliminary data.</text>
</comment>
<dbReference type="EMBL" id="WHWC01000002">
    <property type="protein sequence ID" value="KAG8389233.1"/>
    <property type="molecule type" value="Genomic_DNA"/>
</dbReference>
<evidence type="ECO:0000256" key="5">
    <source>
        <dbReference type="ARBA" id="ARBA00023242"/>
    </source>
</evidence>
<name>A0AAV6Y425_9LAMI</name>
<feature type="domain" description="PARP-type" evidence="7">
    <location>
        <begin position="8"/>
        <end position="91"/>
    </location>
</feature>
<keyword evidence="4" id="KW-0862">Zinc</keyword>
<evidence type="ECO:0000313" key="8">
    <source>
        <dbReference type="EMBL" id="KAG8389233.1"/>
    </source>
</evidence>
<evidence type="ECO:0000256" key="2">
    <source>
        <dbReference type="ARBA" id="ARBA00022723"/>
    </source>
</evidence>
<dbReference type="PROSITE" id="PS50064">
    <property type="entry name" value="ZF_PARP_2"/>
    <property type="match status" value="2"/>
</dbReference>
<dbReference type="GO" id="GO:0005634">
    <property type="term" value="C:nucleus"/>
    <property type="evidence" value="ECO:0007669"/>
    <property type="project" value="UniProtKB-SubCell"/>
</dbReference>
<keyword evidence="2" id="KW-0479">Metal-binding</keyword>
<feature type="domain" description="PARP-type" evidence="7">
    <location>
        <begin position="105"/>
        <end position="177"/>
    </location>
</feature>
<dbReference type="SUPFAM" id="SSF57716">
    <property type="entry name" value="Glucocorticoid receptor-like (DNA-binding domain)"/>
    <property type="match status" value="2"/>
</dbReference>
<comment type="subcellular location">
    <subcellularLocation>
        <location evidence="1">Nucleus</location>
    </subcellularLocation>
</comment>
<keyword evidence="9" id="KW-1185">Reference proteome</keyword>